<evidence type="ECO:0000313" key="2">
    <source>
        <dbReference type="Proteomes" id="UP000266506"/>
    </source>
</evidence>
<organism evidence="1 2">
    <name type="scientific">Anaeroplasma bactoclasticum</name>
    <dbReference type="NCBI Taxonomy" id="2088"/>
    <lineage>
        <taxon>Bacteria</taxon>
        <taxon>Bacillati</taxon>
        <taxon>Mycoplasmatota</taxon>
        <taxon>Mollicutes</taxon>
        <taxon>Anaeroplasmatales</taxon>
        <taxon>Anaeroplasmataceae</taxon>
        <taxon>Anaeroplasma</taxon>
    </lineage>
</organism>
<dbReference type="InParanoid" id="A0A397RUQ6"/>
<dbReference type="EMBL" id="QXEV01000005">
    <property type="protein sequence ID" value="RIA77923.1"/>
    <property type="molecule type" value="Genomic_DNA"/>
</dbReference>
<gene>
    <name evidence="1" type="ORF">EI71_00706</name>
</gene>
<name>A0A397RUQ6_9MOLU</name>
<reference evidence="1 2" key="1">
    <citation type="submission" date="2018-08" db="EMBL/GenBank/DDBJ databases">
        <title>Genomic Encyclopedia of Archaeal and Bacterial Type Strains, Phase II (KMG-II): from individual species to whole genera.</title>
        <authorList>
            <person name="Goeker M."/>
        </authorList>
    </citation>
    <scope>NUCLEOTIDE SEQUENCE [LARGE SCALE GENOMIC DNA]</scope>
    <source>
        <strain evidence="1 2">ATCC 27112</strain>
    </source>
</reference>
<protein>
    <submittedName>
        <fullName evidence="1">Uncharacterized protein</fullName>
    </submittedName>
</protein>
<dbReference type="RefSeq" id="WP_119015872.1">
    <property type="nucleotide sequence ID" value="NZ_QXEV01000005.1"/>
</dbReference>
<proteinExistence type="predicted"/>
<sequence length="297" mass="34554">MFIMSCYTNLTKQNIIDSIKNPNSRFSMIFFYENGDPDAILMLKDYGREINNISDSINIFTIYDKYFVDSWGKTKGKNHLLAQSDCLDTSEESFCLMHRIANAFSISRIEYPALLIYDSEENQYTYKSFKKEPVTGIYNGIKKIIDILNKDYSEAFTKIRDLIGSFKVQSFTEEQVRNAIDGKAFIDLYEEYKKSSDAVKPIENLCDFAEINRSTLKRRIDSLNLTREDIIILSIFLKIDSFKCSTLLLLKGYLILNKEEPFDATIIDALNKHLDVDTYNENYKGYYQLIFSKRGNQ</sequence>
<dbReference type="AlphaFoldDB" id="A0A397RUQ6"/>
<evidence type="ECO:0000313" key="1">
    <source>
        <dbReference type="EMBL" id="RIA77923.1"/>
    </source>
</evidence>
<accession>A0A397RUQ6</accession>
<dbReference type="Proteomes" id="UP000266506">
    <property type="component" value="Unassembled WGS sequence"/>
</dbReference>
<comment type="caution">
    <text evidence="1">The sequence shown here is derived from an EMBL/GenBank/DDBJ whole genome shotgun (WGS) entry which is preliminary data.</text>
</comment>
<keyword evidence="2" id="KW-1185">Reference proteome</keyword>